<dbReference type="PANTHER" id="PTHR19920:SF0">
    <property type="entry name" value="CYTOSOLIC IRON-SULFUR PROTEIN ASSEMBLY PROTEIN CIAO1-RELATED"/>
    <property type="match status" value="1"/>
</dbReference>
<feature type="compositionally biased region" description="Basic and acidic residues" evidence="5">
    <location>
        <begin position="471"/>
        <end position="488"/>
    </location>
</feature>
<dbReference type="PANTHER" id="PTHR19920">
    <property type="entry name" value="WD40 PROTEIN CIAO1"/>
    <property type="match status" value="1"/>
</dbReference>
<feature type="compositionally biased region" description="Low complexity" evidence="5">
    <location>
        <begin position="1"/>
        <end position="25"/>
    </location>
</feature>
<reference evidence="6 7" key="1">
    <citation type="journal article" date="2014" name="BMC Genomics">
        <title>Comparative genomics of the major fungal agents of human and animal Sporotrichosis: Sporothrix schenckii and Sporothrix brasiliensis.</title>
        <authorList>
            <person name="Teixeira M.M."/>
            <person name="de Almeida L.G."/>
            <person name="Kubitschek-Barreira P."/>
            <person name="Alves F.L."/>
            <person name="Kioshima E.S."/>
            <person name="Abadio A.K."/>
            <person name="Fernandes L."/>
            <person name="Derengowski L.S."/>
            <person name="Ferreira K.S."/>
            <person name="Souza R.C."/>
            <person name="Ruiz J.C."/>
            <person name="de Andrade N.C."/>
            <person name="Paes H.C."/>
            <person name="Nicola A.M."/>
            <person name="Albuquerque P."/>
            <person name="Gerber A.L."/>
            <person name="Martins V.P."/>
            <person name="Peconick L.D."/>
            <person name="Neto A.V."/>
            <person name="Chaucanez C.B."/>
            <person name="Silva P.A."/>
            <person name="Cunha O.L."/>
            <person name="de Oliveira F.F."/>
            <person name="dos Santos T.C."/>
            <person name="Barros A.L."/>
            <person name="Soares M.A."/>
            <person name="de Oliveira L.M."/>
            <person name="Marini M.M."/>
            <person name="Villalobos-Duno H."/>
            <person name="Cunha M.M."/>
            <person name="de Hoog S."/>
            <person name="da Silveira J.F."/>
            <person name="Henrissat B."/>
            <person name="Nino-Vega G.A."/>
            <person name="Cisalpino P.S."/>
            <person name="Mora-Montes H.M."/>
            <person name="Almeida S.R."/>
            <person name="Stajich J.E."/>
            <person name="Lopes-Bezerra L.M."/>
            <person name="Vasconcelos A.T."/>
            <person name="Felipe M.S."/>
        </authorList>
    </citation>
    <scope>NUCLEOTIDE SEQUENCE [LARGE SCALE GENOMIC DNA]</scope>
    <source>
        <strain evidence="6 7">5110</strain>
    </source>
</reference>
<comment type="function">
    <text evidence="3">Essential component of the cytosolic iron-sulfur (Fe/S) protein assembly machinery. Required for the maturation of extramitochondrial Fe/S proteins.</text>
</comment>
<protein>
    <recommendedName>
        <fullName evidence="3">Probable cytosolic iron-sulfur protein assembly protein 1</fullName>
    </recommendedName>
</protein>
<dbReference type="AlphaFoldDB" id="A0A0C2F7M0"/>
<dbReference type="OrthoDB" id="284782at2759"/>
<gene>
    <name evidence="3" type="primary">CIA1</name>
    <name evidence="6" type="ORF">SPBR_03690</name>
</gene>
<dbReference type="VEuPathDB" id="FungiDB:SPBR_03690"/>
<evidence type="ECO:0000256" key="1">
    <source>
        <dbReference type="ARBA" id="ARBA00022574"/>
    </source>
</evidence>
<dbReference type="InterPro" id="IPR001680">
    <property type="entry name" value="WD40_rpt"/>
</dbReference>
<dbReference type="PRINTS" id="PR00320">
    <property type="entry name" value="GPROTEINBRPT"/>
</dbReference>
<evidence type="ECO:0000313" key="6">
    <source>
        <dbReference type="EMBL" id="KIH94999.1"/>
    </source>
</evidence>
<comment type="similarity">
    <text evidence="3">Belongs to the WD repeat CIA1 family.</text>
</comment>
<feature type="compositionally biased region" description="Low complexity" evidence="5">
    <location>
        <begin position="443"/>
        <end position="463"/>
    </location>
</feature>
<dbReference type="InterPro" id="IPR020472">
    <property type="entry name" value="WD40_PAC1"/>
</dbReference>
<feature type="repeat" description="WD" evidence="4">
    <location>
        <begin position="185"/>
        <end position="217"/>
    </location>
</feature>
<feature type="region of interest" description="Disordered" evidence="5">
    <location>
        <begin position="130"/>
        <end position="176"/>
    </location>
</feature>
<dbReference type="GO" id="GO:0097361">
    <property type="term" value="C:cytosolic [4Fe-4S] assembly targeting complex"/>
    <property type="evidence" value="ECO:0007669"/>
    <property type="project" value="InterPro"/>
</dbReference>
<evidence type="ECO:0000256" key="2">
    <source>
        <dbReference type="ARBA" id="ARBA00022737"/>
    </source>
</evidence>
<comment type="caution">
    <text evidence="6">The sequence shown here is derived from an EMBL/GenBank/DDBJ whole genome shotgun (WGS) entry which is preliminary data.</text>
</comment>
<dbReference type="Proteomes" id="UP000031575">
    <property type="component" value="Unassembled WGS sequence"/>
</dbReference>
<dbReference type="PROSITE" id="PS50082">
    <property type="entry name" value="WD_REPEATS_2"/>
    <property type="match status" value="3"/>
</dbReference>
<feature type="region of interest" description="Disordered" evidence="5">
    <location>
        <begin position="1"/>
        <end position="29"/>
    </location>
</feature>
<organism evidence="6 7">
    <name type="scientific">Sporothrix brasiliensis 5110</name>
    <dbReference type="NCBI Taxonomy" id="1398154"/>
    <lineage>
        <taxon>Eukaryota</taxon>
        <taxon>Fungi</taxon>
        <taxon>Dikarya</taxon>
        <taxon>Ascomycota</taxon>
        <taxon>Pezizomycotina</taxon>
        <taxon>Sordariomycetes</taxon>
        <taxon>Sordariomycetidae</taxon>
        <taxon>Ophiostomatales</taxon>
        <taxon>Ophiostomataceae</taxon>
        <taxon>Sporothrix</taxon>
    </lineage>
</organism>
<dbReference type="SMART" id="SM00320">
    <property type="entry name" value="WD40"/>
    <property type="match status" value="6"/>
</dbReference>
<feature type="repeat" description="WD" evidence="4">
    <location>
        <begin position="380"/>
        <end position="411"/>
    </location>
</feature>
<feature type="repeat" description="WD" evidence="4">
    <location>
        <begin position="292"/>
        <end position="338"/>
    </location>
</feature>
<dbReference type="HAMAP" id="MF_03037">
    <property type="entry name" value="ciao1"/>
    <property type="match status" value="1"/>
</dbReference>
<dbReference type="HOGENOM" id="CLU_000288_57_8_1"/>
<accession>A0A0C2F7M0</accession>
<evidence type="ECO:0000256" key="4">
    <source>
        <dbReference type="PROSITE-ProRule" id="PRU00221"/>
    </source>
</evidence>
<dbReference type="InterPro" id="IPR036322">
    <property type="entry name" value="WD40_repeat_dom_sf"/>
</dbReference>
<proteinExistence type="inferred from homology"/>
<sequence length="559" mass="61261">MDPASATAPAVAAVTSSTTTASDPAQTSLQQKSLRLQSVKEIRALPSFQPDLYQRGWFSIPHPTLPLLATAHNKSVTIFSLTTFSAHSSLTGGHSRSIRSATWKPSLPPNKLCLVTGSFDSTAGLWRYEQNDQSGSGARLETEITAGRRRVGNGDSDDNDGEDDDEDDNDKGDEEDDGWEFTLVLEGQEHEIKSVAFSPSGQYLATCSRDKSVWIWEDVGGDEDDDEWETVAVLNEHEGDVKCVTWCPDVPGRRSGSGRHYSLDVLASTSYDNTIRIWREDGDGEWVCVAVLEGHAGTVWGVQWETDLERKRFPRLLTWSADQTLRIWELEEEDEDAEVGTDGKGSGQGANPLFRSNLGGVPNTMRRSLHEPWTCTAVLPRAHTRDIYSASWSGSNGLIASTGSDGTVVVYAEFDGPAPSDKDDVTTEDEAAAMLDGDVHMTNGNNNAPAASNGRSRSPGRVANHAHNHAHGHDHAHDHAQEHDEQSRHQTHSHATHHSNAPARHWRVVGKVASAHGPYEVNNIIWCRRFDAGTDRRGVEEMLVTTGDDGVVRPWEIIT</sequence>
<feature type="region of interest" description="Disordered" evidence="5">
    <location>
        <begin position="337"/>
        <end position="357"/>
    </location>
</feature>
<dbReference type="InterPro" id="IPR028608">
    <property type="entry name" value="CIAO1/Cia1"/>
</dbReference>
<evidence type="ECO:0000256" key="5">
    <source>
        <dbReference type="SAM" id="MobiDB-lite"/>
    </source>
</evidence>
<dbReference type="Gene3D" id="2.130.10.10">
    <property type="entry name" value="YVTN repeat-like/Quinoprotein amine dehydrogenase"/>
    <property type="match status" value="1"/>
</dbReference>
<feature type="compositionally biased region" description="Acidic residues" evidence="5">
    <location>
        <begin position="155"/>
        <end position="176"/>
    </location>
</feature>
<evidence type="ECO:0000256" key="3">
    <source>
        <dbReference type="HAMAP-Rule" id="MF_03037"/>
    </source>
</evidence>
<evidence type="ECO:0000313" key="7">
    <source>
        <dbReference type="Proteomes" id="UP000031575"/>
    </source>
</evidence>
<dbReference type="Pfam" id="PF00400">
    <property type="entry name" value="WD40"/>
    <property type="match status" value="4"/>
</dbReference>
<dbReference type="SUPFAM" id="SSF50978">
    <property type="entry name" value="WD40 repeat-like"/>
    <property type="match status" value="1"/>
</dbReference>
<dbReference type="InterPro" id="IPR015943">
    <property type="entry name" value="WD40/YVTN_repeat-like_dom_sf"/>
</dbReference>
<keyword evidence="2" id="KW-0677">Repeat</keyword>
<dbReference type="PROSITE" id="PS50294">
    <property type="entry name" value="WD_REPEATS_REGION"/>
    <property type="match status" value="1"/>
</dbReference>
<dbReference type="GO" id="GO:0016226">
    <property type="term" value="P:iron-sulfur cluster assembly"/>
    <property type="evidence" value="ECO:0007669"/>
    <property type="project" value="UniProtKB-UniRule"/>
</dbReference>
<keyword evidence="7" id="KW-1185">Reference proteome</keyword>
<keyword evidence="1 4" id="KW-0853">WD repeat</keyword>
<feature type="region of interest" description="Disordered" evidence="5">
    <location>
        <begin position="436"/>
        <end position="504"/>
    </location>
</feature>
<name>A0A0C2F7M0_9PEZI</name>
<dbReference type="EMBL" id="AWTV01000003">
    <property type="protein sequence ID" value="KIH94999.1"/>
    <property type="molecule type" value="Genomic_DNA"/>
</dbReference>